<dbReference type="InterPro" id="IPR015943">
    <property type="entry name" value="WD40/YVTN_repeat-like_dom_sf"/>
</dbReference>
<evidence type="ECO:0000256" key="5">
    <source>
        <dbReference type="SAM" id="MobiDB-lite"/>
    </source>
</evidence>
<evidence type="ECO:0000313" key="7">
    <source>
        <dbReference type="Proteomes" id="UP000800041"/>
    </source>
</evidence>
<dbReference type="SUPFAM" id="SSF50978">
    <property type="entry name" value="WD40 repeat-like"/>
    <property type="match status" value="1"/>
</dbReference>
<dbReference type="SMART" id="SM00320">
    <property type="entry name" value="WD40"/>
    <property type="match status" value="6"/>
</dbReference>
<dbReference type="InterPro" id="IPR036322">
    <property type="entry name" value="WD40_repeat_dom_sf"/>
</dbReference>
<feature type="region of interest" description="Disordered" evidence="5">
    <location>
        <begin position="65"/>
        <end position="86"/>
    </location>
</feature>
<keyword evidence="3" id="KW-0677">Repeat</keyword>
<comment type="similarity">
    <text evidence="1">Belongs to the WD repeat WDR48 family.</text>
</comment>
<dbReference type="Pfam" id="PF11816">
    <property type="entry name" value="DUF3337"/>
    <property type="match status" value="1"/>
</dbReference>
<accession>A0A6G1GIL4</accession>
<feature type="region of interest" description="Disordered" evidence="5">
    <location>
        <begin position="408"/>
        <end position="433"/>
    </location>
</feature>
<feature type="repeat" description="WD" evidence="4">
    <location>
        <begin position="172"/>
        <end position="207"/>
    </location>
</feature>
<keyword evidence="2 4" id="KW-0853">WD repeat</keyword>
<evidence type="ECO:0000256" key="2">
    <source>
        <dbReference type="ARBA" id="ARBA00022574"/>
    </source>
</evidence>
<dbReference type="InterPro" id="IPR019775">
    <property type="entry name" value="WD40_repeat_CS"/>
</dbReference>
<reference evidence="6" key="1">
    <citation type="journal article" date="2020" name="Stud. Mycol.">
        <title>101 Dothideomycetes genomes: a test case for predicting lifestyles and emergence of pathogens.</title>
        <authorList>
            <person name="Haridas S."/>
            <person name="Albert R."/>
            <person name="Binder M."/>
            <person name="Bloem J."/>
            <person name="Labutti K."/>
            <person name="Salamov A."/>
            <person name="Andreopoulos B."/>
            <person name="Baker S."/>
            <person name="Barry K."/>
            <person name="Bills G."/>
            <person name="Bluhm B."/>
            <person name="Cannon C."/>
            <person name="Castanera R."/>
            <person name="Culley D."/>
            <person name="Daum C."/>
            <person name="Ezra D."/>
            <person name="Gonzalez J."/>
            <person name="Henrissat B."/>
            <person name="Kuo A."/>
            <person name="Liang C."/>
            <person name="Lipzen A."/>
            <person name="Lutzoni F."/>
            <person name="Magnuson J."/>
            <person name="Mondo S."/>
            <person name="Nolan M."/>
            <person name="Ohm R."/>
            <person name="Pangilinan J."/>
            <person name="Park H.-J."/>
            <person name="Ramirez L."/>
            <person name="Alfaro M."/>
            <person name="Sun H."/>
            <person name="Tritt A."/>
            <person name="Yoshinaga Y."/>
            <person name="Zwiers L.-H."/>
            <person name="Turgeon B."/>
            <person name="Goodwin S."/>
            <person name="Spatafora J."/>
            <person name="Crous P."/>
            <person name="Grigoriev I."/>
        </authorList>
    </citation>
    <scope>NUCLEOTIDE SEQUENCE</scope>
    <source>
        <strain evidence="6">CBS 113979</strain>
    </source>
</reference>
<dbReference type="Proteomes" id="UP000800041">
    <property type="component" value="Unassembled WGS sequence"/>
</dbReference>
<sequence length="1090" mass="117903">MVRKQRKRISYVLPLAKSAGGHRLGVNGLVVDSLNSVLYSGGRDGVICAWDLNLDLNPFADQHDDESRQPLLGDTDRSTSISSAYPNRNASISSSYISNTDRNASVASSTSHPLPNASSPPTRFRQQVQAHTHWINDIVLADDNRALVSASSDVTVKVWRPNAADGAPSQAIGTHSDYVKCLASPSPSASWVASGGLDRKINLWDMNGAGQALEISVGEDETPTAKGSVYALAATNNVLASGGPESIVRVWDARTAKRVTKFVGHTDNIRAVLIAQDGDIIMTGSADQTVKVWSMTAGRCMYTLTMHNDSVWSLHSDHPRLSVFHSSDRSGLVAKTDARGCAELDEGLSVAVCQEHGGVSKVVAAGDHVWTATSSSSINRWADIDTEMEVAMPEAAVRWQRNSIATTRSRIPSPPQASHGQNGSNPQNAQTATQRQIPFRCVLRISHTSPWGLFTPGREETSTLYSAAASMRNPSQVLTEADTGIVVPFRSLPEFSIEGQNGLMKHALLNDRRRVLTLDTAGEVILWDLLQCMPIKSFGKRHLEDVLPEVNTMEAVAHWCAVDTRVGSLSIVLEEQFCFDAEMYADEVEGAEGIEFREDQRINLGKWILRYLFANLIDEEIKRDEVFRTNLLEERTQGIQRANAPGSIKLPPAVLNSWTHTGPGSGSTLRPMNGWQLPAATPGLQIGVATPGPQVAALTHVNSHSVLTPTAEEGTPGTAAPVDQTFTQHSHSRSSSDNRGSDYFSAPPGPAGRAVVTPGGNSSKNIVPGSGSSEDGVPPGSPTNESTEPAAPQTPATGEKKGMFGKKFSMNFSMSKLTKTKSNAENAAGGKANLASTAEEVARNSDSDSHSRHSNPSDSGTPTNNRAIEDNFFGTVQRIRLNYADQLTHQPQWDKLESLIQPSLPNDTPVLKLPPNTTILIQEDKAEGGGVVDIFEGTIGGLATEPTMVDLVERMGPGWLGECILRNQLPMKDIVKVSFVLEPWGGQLPSIASDGNNRLNANRMLRARKIMAYVAERIEPAPKEGEEVMRAEEYLELWCQDKKISPTTTLATIRAHIWRGGGDVVLYYKSNGRKEIRELSPAELKMVSGE</sequence>
<dbReference type="PROSITE" id="PS50082">
    <property type="entry name" value="WD_REPEATS_2"/>
    <property type="match status" value="5"/>
</dbReference>
<dbReference type="PRINTS" id="PR00320">
    <property type="entry name" value="GPROTEINBRPT"/>
</dbReference>
<dbReference type="InterPro" id="IPR021772">
    <property type="entry name" value="WDR48/Bun107"/>
</dbReference>
<dbReference type="OrthoDB" id="2421129at2759"/>
<gene>
    <name evidence="6" type="ORF">K402DRAFT_343710</name>
</gene>
<evidence type="ECO:0000256" key="4">
    <source>
        <dbReference type="PROSITE-ProRule" id="PRU00221"/>
    </source>
</evidence>
<dbReference type="PANTHER" id="PTHR19862">
    <property type="entry name" value="WD REPEAT-CONTAINING PROTEIN 48"/>
    <property type="match status" value="1"/>
</dbReference>
<dbReference type="Gene3D" id="2.130.10.10">
    <property type="entry name" value="YVTN repeat-like/Quinoprotein amine dehydrogenase"/>
    <property type="match status" value="2"/>
</dbReference>
<feature type="region of interest" description="Disordered" evidence="5">
    <location>
        <begin position="103"/>
        <end position="127"/>
    </location>
</feature>
<evidence type="ECO:0000313" key="6">
    <source>
        <dbReference type="EMBL" id="KAF1980776.1"/>
    </source>
</evidence>
<dbReference type="GO" id="GO:0000724">
    <property type="term" value="P:double-strand break repair via homologous recombination"/>
    <property type="evidence" value="ECO:0007669"/>
    <property type="project" value="TreeGrafter"/>
</dbReference>
<feature type="repeat" description="WD" evidence="4">
    <location>
        <begin position="236"/>
        <end position="261"/>
    </location>
</feature>
<dbReference type="InterPro" id="IPR020472">
    <property type="entry name" value="WD40_PAC1"/>
</dbReference>
<evidence type="ECO:0000256" key="3">
    <source>
        <dbReference type="ARBA" id="ARBA00022737"/>
    </source>
</evidence>
<dbReference type="AlphaFoldDB" id="A0A6G1GIL4"/>
<feature type="compositionally biased region" description="Basic and acidic residues" evidence="5">
    <location>
        <begin position="840"/>
        <end position="851"/>
    </location>
</feature>
<dbReference type="EMBL" id="ML977221">
    <property type="protein sequence ID" value="KAF1980776.1"/>
    <property type="molecule type" value="Genomic_DNA"/>
</dbReference>
<dbReference type="InterPro" id="IPR051246">
    <property type="entry name" value="WDR48"/>
</dbReference>
<dbReference type="PANTHER" id="PTHR19862:SF14">
    <property type="entry name" value="WD REPEAT-CONTAINING PROTEIN 48"/>
    <property type="match status" value="1"/>
</dbReference>
<feature type="repeat" description="WD" evidence="4">
    <location>
        <begin position="128"/>
        <end position="159"/>
    </location>
</feature>
<dbReference type="Pfam" id="PF00400">
    <property type="entry name" value="WD40"/>
    <property type="match status" value="4"/>
</dbReference>
<evidence type="ECO:0000256" key="1">
    <source>
        <dbReference type="ARBA" id="ARBA00006917"/>
    </source>
</evidence>
<dbReference type="GO" id="GO:0043130">
    <property type="term" value="F:ubiquitin binding"/>
    <property type="evidence" value="ECO:0007669"/>
    <property type="project" value="TreeGrafter"/>
</dbReference>
<feature type="region of interest" description="Disordered" evidence="5">
    <location>
        <begin position="821"/>
        <end position="868"/>
    </location>
</feature>
<feature type="compositionally biased region" description="Polar residues" evidence="5">
    <location>
        <begin position="759"/>
        <end position="773"/>
    </location>
</feature>
<organism evidence="6 7">
    <name type="scientific">Aulographum hederae CBS 113979</name>
    <dbReference type="NCBI Taxonomy" id="1176131"/>
    <lineage>
        <taxon>Eukaryota</taxon>
        <taxon>Fungi</taxon>
        <taxon>Dikarya</taxon>
        <taxon>Ascomycota</taxon>
        <taxon>Pezizomycotina</taxon>
        <taxon>Dothideomycetes</taxon>
        <taxon>Pleosporomycetidae</taxon>
        <taxon>Aulographales</taxon>
        <taxon>Aulographaceae</taxon>
    </lineage>
</organism>
<dbReference type="CDD" id="cd17041">
    <property type="entry name" value="Ubl_WDR48"/>
    <property type="match status" value="1"/>
</dbReference>
<keyword evidence="7" id="KW-1185">Reference proteome</keyword>
<feature type="region of interest" description="Disordered" evidence="5">
    <location>
        <begin position="707"/>
        <end position="803"/>
    </location>
</feature>
<dbReference type="PROSITE" id="PS50294">
    <property type="entry name" value="WD_REPEATS_REGION"/>
    <property type="match status" value="2"/>
</dbReference>
<feature type="repeat" description="WD" evidence="4">
    <location>
        <begin position="19"/>
        <end position="53"/>
    </location>
</feature>
<protein>
    <submittedName>
        <fullName evidence="6">WD40 repeat-like protein</fullName>
    </submittedName>
</protein>
<feature type="repeat" description="WD" evidence="4">
    <location>
        <begin position="262"/>
        <end position="303"/>
    </location>
</feature>
<dbReference type="InterPro" id="IPR001680">
    <property type="entry name" value="WD40_rpt"/>
</dbReference>
<dbReference type="PROSITE" id="PS00678">
    <property type="entry name" value="WD_REPEATS_1"/>
    <property type="match status" value="2"/>
</dbReference>
<proteinExistence type="inferred from homology"/>
<name>A0A6G1GIL4_9PEZI</name>